<reference evidence="1 2" key="1">
    <citation type="submission" date="2021-12" db="EMBL/GenBank/DDBJ databases">
        <title>Discovery of the Pendulisporaceae a myxobacterial family with distinct sporulation behavior and unique specialized metabolism.</title>
        <authorList>
            <person name="Garcia R."/>
            <person name="Popoff A."/>
            <person name="Bader C.D."/>
            <person name="Loehr J."/>
            <person name="Walesch S."/>
            <person name="Walt C."/>
            <person name="Boldt J."/>
            <person name="Bunk B."/>
            <person name="Haeckl F.J.F.P.J."/>
            <person name="Gunesch A.P."/>
            <person name="Birkelbach J."/>
            <person name="Nuebel U."/>
            <person name="Pietschmann T."/>
            <person name="Bach T."/>
            <person name="Mueller R."/>
        </authorList>
    </citation>
    <scope>NUCLEOTIDE SEQUENCE [LARGE SCALE GENOMIC DNA]</scope>
    <source>
        <strain evidence="1 2">MSr12523</strain>
    </source>
</reference>
<sequence length="86" mass="9651">MVRQAGWKMVPGDTYGLRLFLHRRRNQGAWDEYAAMMQRALKGIVIPGREAVVDAQVRVMVNRVNPHAEVTVTAFAGRADPERSSS</sequence>
<protein>
    <submittedName>
        <fullName evidence="1">Uncharacterized protein</fullName>
    </submittedName>
</protein>
<organism evidence="1 2">
    <name type="scientific">Pendulispora brunnea</name>
    <dbReference type="NCBI Taxonomy" id="2905690"/>
    <lineage>
        <taxon>Bacteria</taxon>
        <taxon>Pseudomonadati</taxon>
        <taxon>Myxococcota</taxon>
        <taxon>Myxococcia</taxon>
        <taxon>Myxococcales</taxon>
        <taxon>Sorangiineae</taxon>
        <taxon>Pendulisporaceae</taxon>
        <taxon>Pendulispora</taxon>
    </lineage>
</organism>
<keyword evidence="2" id="KW-1185">Reference proteome</keyword>
<accession>A0ABZ2KMS2</accession>
<proteinExistence type="predicted"/>
<dbReference type="EMBL" id="CP089982">
    <property type="protein sequence ID" value="WXA98977.1"/>
    <property type="molecule type" value="Genomic_DNA"/>
</dbReference>
<gene>
    <name evidence="1" type="ORF">LZC95_19420</name>
</gene>
<dbReference type="RefSeq" id="WP_394849607.1">
    <property type="nucleotide sequence ID" value="NZ_CP089982.1"/>
</dbReference>
<dbReference type="Proteomes" id="UP001379533">
    <property type="component" value="Chromosome"/>
</dbReference>
<evidence type="ECO:0000313" key="2">
    <source>
        <dbReference type="Proteomes" id="UP001379533"/>
    </source>
</evidence>
<evidence type="ECO:0000313" key="1">
    <source>
        <dbReference type="EMBL" id="WXA98977.1"/>
    </source>
</evidence>
<name>A0ABZ2KMS2_9BACT</name>